<dbReference type="InterPro" id="IPR014710">
    <property type="entry name" value="RmlC-like_jellyroll"/>
</dbReference>
<dbReference type="Gene3D" id="3.50.50.60">
    <property type="entry name" value="FAD/NAD(P)-binding domain"/>
    <property type="match status" value="2"/>
</dbReference>
<keyword evidence="2" id="KW-0285">Flavoprotein</keyword>
<dbReference type="Pfam" id="PF07992">
    <property type="entry name" value="Pyr_redox_2"/>
    <property type="match status" value="1"/>
</dbReference>
<dbReference type="Gene3D" id="2.60.120.10">
    <property type="entry name" value="Jelly Rolls"/>
    <property type="match status" value="1"/>
</dbReference>
<evidence type="ECO:0000313" key="6">
    <source>
        <dbReference type="Proteomes" id="UP000317078"/>
    </source>
</evidence>
<dbReference type="RefSeq" id="WP_140882670.1">
    <property type="nucleotide sequence ID" value="NZ_RCZP01000007.1"/>
</dbReference>
<dbReference type="InterPro" id="IPR036188">
    <property type="entry name" value="FAD/NAD-bd_sf"/>
</dbReference>
<dbReference type="GO" id="GO:0016491">
    <property type="term" value="F:oxidoreductase activity"/>
    <property type="evidence" value="ECO:0007669"/>
    <property type="project" value="UniProtKB-KW"/>
</dbReference>
<protein>
    <recommendedName>
        <fullName evidence="1">Thioredoxin reductase</fullName>
    </recommendedName>
</protein>
<dbReference type="Pfam" id="PF00027">
    <property type="entry name" value="cNMP_binding"/>
    <property type="match status" value="1"/>
</dbReference>
<dbReference type="OrthoDB" id="9786503at2"/>
<dbReference type="PRINTS" id="PR00368">
    <property type="entry name" value="FADPNR"/>
</dbReference>
<dbReference type="AlphaFoldDB" id="A0A502G7J3"/>
<reference evidence="5 6" key="1">
    <citation type="journal article" date="2019" name="Environ. Microbiol.">
        <title>Species interactions and distinct microbial communities in high Arctic permafrost affected cryosols are associated with the CH4 and CO2 gas fluxes.</title>
        <authorList>
            <person name="Altshuler I."/>
            <person name="Hamel J."/>
            <person name="Turney S."/>
            <person name="Magnuson E."/>
            <person name="Levesque R."/>
            <person name="Greer C."/>
            <person name="Whyte L.G."/>
        </authorList>
    </citation>
    <scope>NUCLEOTIDE SEQUENCE [LARGE SCALE GENOMIC DNA]</scope>
    <source>
        <strain evidence="5 6">S9.3B</strain>
    </source>
</reference>
<gene>
    <name evidence="5" type="ORF">EAH89_09995</name>
</gene>
<evidence type="ECO:0000259" key="4">
    <source>
        <dbReference type="PROSITE" id="PS50042"/>
    </source>
</evidence>
<dbReference type="InterPro" id="IPR023753">
    <property type="entry name" value="FAD/NAD-binding_dom"/>
</dbReference>
<dbReference type="Proteomes" id="UP000317078">
    <property type="component" value="Unassembled WGS sequence"/>
</dbReference>
<evidence type="ECO:0000313" key="5">
    <source>
        <dbReference type="EMBL" id="TPG57839.1"/>
    </source>
</evidence>
<dbReference type="EMBL" id="RCZP01000007">
    <property type="protein sequence ID" value="TPG57839.1"/>
    <property type="molecule type" value="Genomic_DNA"/>
</dbReference>
<proteinExistence type="predicted"/>
<name>A0A502G7J3_9PROT</name>
<accession>A0A502G7J3</accession>
<dbReference type="PROSITE" id="PS50042">
    <property type="entry name" value="CNMP_BINDING_3"/>
    <property type="match status" value="1"/>
</dbReference>
<dbReference type="SUPFAM" id="SSF51206">
    <property type="entry name" value="cAMP-binding domain-like"/>
    <property type="match status" value="1"/>
</dbReference>
<dbReference type="CDD" id="cd00038">
    <property type="entry name" value="CAP_ED"/>
    <property type="match status" value="1"/>
</dbReference>
<dbReference type="PANTHER" id="PTHR48105">
    <property type="entry name" value="THIOREDOXIN REDUCTASE 1-RELATED-RELATED"/>
    <property type="match status" value="1"/>
</dbReference>
<dbReference type="SUPFAM" id="SSF51905">
    <property type="entry name" value="FAD/NAD(P)-binding domain"/>
    <property type="match status" value="1"/>
</dbReference>
<feature type="domain" description="Cyclic nucleotide-binding" evidence="4">
    <location>
        <begin position="34"/>
        <end position="134"/>
    </location>
</feature>
<dbReference type="InterPro" id="IPR018490">
    <property type="entry name" value="cNMP-bd_dom_sf"/>
</dbReference>
<keyword evidence="6" id="KW-1185">Reference proteome</keyword>
<organism evidence="5 6">
    <name type="scientific">Muricoccus nepalensis</name>
    <dbReference type="NCBI Taxonomy" id="1854500"/>
    <lineage>
        <taxon>Bacteria</taxon>
        <taxon>Pseudomonadati</taxon>
        <taxon>Pseudomonadota</taxon>
        <taxon>Alphaproteobacteria</taxon>
        <taxon>Acetobacterales</taxon>
        <taxon>Roseomonadaceae</taxon>
        <taxon>Muricoccus</taxon>
    </lineage>
</organism>
<evidence type="ECO:0000256" key="3">
    <source>
        <dbReference type="ARBA" id="ARBA00023002"/>
    </source>
</evidence>
<dbReference type="PRINTS" id="PR00469">
    <property type="entry name" value="PNDRDTASEII"/>
</dbReference>
<evidence type="ECO:0000256" key="1">
    <source>
        <dbReference type="ARBA" id="ARBA00018719"/>
    </source>
</evidence>
<evidence type="ECO:0000256" key="2">
    <source>
        <dbReference type="ARBA" id="ARBA00022630"/>
    </source>
</evidence>
<sequence length="547" mass="57298">MSTIDTREHQMFPVLTAAQIDTARRFASGPAVRFPPGATLYAIGDHGAPAWLVLEGSIEVLRRDGLSRDAVVTTHRPGQFSGEVNQLAGRPSIASGRAGPDGCTALPLDPAHLRALMVGSADLGELVMRALILRRVSLIEEGGAGTILVGVPGSPDVLRLQDFLGRSGLPNLVLDARADEEGRALVERTGVLPEELPLVVCPAGPVLKRPSDEELAACLGIVPPIDPDRLYDVAIVGAGPAGLATAVYAASEGLSVIVLDSRAMGGQAGASARIENYLGFPTGISGQALAGRAFNQALKFGAEIAIPVAVQRLECAPSRLTLLCAGDRHVRARSVVIASGARYRRPDIPNLAEFEGAGVSYWVSAVEARLCAGEEVVLVGGGNSAGQAVVFLAPQVRKLHLVVRRDLAQTMSRYLIDRIAALPNVELHVGSEIVGLEGRRETGLEAATFQDRRDGTRHRRAVRHVFLFIGADPNAGWARDCVETDAKGFVLTGAGDLPLETSRPGVFAIGDVRAGSTKRVAAAVGEGAAVVAQLHALLAATPAREMA</sequence>
<keyword evidence="3" id="KW-0560">Oxidoreductase</keyword>
<dbReference type="InterPro" id="IPR050097">
    <property type="entry name" value="Ferredoxin-NADP_redctase_2"/>
</dbReference>
<comment type="caution">
    <text evidence="5">The sequence shown here is derived from an EMBL/GenBank/DDBJ whole genome shotgun (WGS) entry which is preliminary data.</text>
</comment>
<dbReference type="InterPro" id="IPR000595">
    <property type="entry name" value="cNMP-bd_dom"/>
</dbReference>